<evidence type="ECO:0000313" key="2">
    <source>
        <dbReference type="EMBL" id="SCG85717.1"/>
    </source>
</evidence>
<gene>
    <name evidence="2" type="ORF">MCBB_1159</name>
</gene>
<dbReference type="Proteomes" id="UP000094707">
    <property type="component" value="Chromosome I"/>
</dbReference>
<dbReference type="STRING" id="118062.MCBB_1159"/>
<keyword evidence="3" id="KW-1185">Reference proteome</keyword>
<evidence type="ECO:0000259" key="1">
    <source>
        <dbReference type="Pfam" id="PF07705"/>
    </source>
</evidence>
<dbReference type="AlphaFoldDB" id="A0A1D3L2A0"/>
<evidence type="ECO:0000313" key="3">
    <source>
        <dbReference type="Proteomes" id="UP000094707"/>
    </source>
</evidence>
<dbReference type="OrthoDB" id="384598at2157"/>
<dbReference type="EMBL" id="LT607756">
    <property type="protein sequence ID" value="SCG85717.1"/>
    <property type="molecule type" value="Genomic_DNA"/>
</dbReference>
<name>A0A1D3L2A0_9EURY</name>
<feature type="domain" description="CARDB" evidence="1">
    <location>
        <begin position="23"/>
        <end position="78"/>
    </location>
</feature>
<dbReference type="InterPro" id="IPR013783">
    <property type="entry name" value="Ig-like_fold"/>
</dbReference>
<dbReference type="Gene3D" id="2.60.40.10">
    <property type="entry name" value="Immunoglobulins"/>
    <property type="match status" value="1"/>
</dbReference>
<dbReference type="Pfam" id="PF07705">
    <property type="entry name" value="CARDB"/>
    <property type="match status" value="1"/>
</dbReference>
<dbReference type="KEGG" id="mcub:MCBB_1159"/>
<protein>
    <submittedName>
        <fullName evidence="2">CARDB</fullName>
    </submittedName>
</protein>
<sequence length="235" mass="26115">MAQVLDVGLYVAKMDGNVTGNNLNYTLISSQRVNGLNGRSSTTLSFNWTPTEYGNYTVRALADTNHEVNEVDEGDNNADDLEEVKPKIMHMELLRTEALNSSADPSGQIPRSITYYFKADYPILIETGVGIRTPTFLYATTDPVYSPNGTVVFYPYGAIWQYYGDSSDGPWHALFSNPYVTCSANTTNYNVTCWGSGSGYHQYFAIHMMTHGSDYFGDGLLKTKLAYFGAIENNF</sequence>
<organism evidence="2 3">
    <name type="scientific">Methanobacterium congolense</name>
    <dbReference type="NCBI Taxonomy" id="118062"/>
    <lineage>
        <taxon>Archaea</taxon>
        <taxon>Methanobacteriati</taxon>
        <taxon>Methanobacteriota</taxon>
        <taxon>Methanomada group</taxon>
        <taxon>Methanobacteria</taxon>
        <taxon>Methanobacteriales</taxon>
        <taxon>Methanobacteriaceae</taxon>
        <taxon>Methanobacterium</taxon>
    </lineage>
</organism>
<reference evidence="2 3" key="1">
    <citation type="submission" date="2016-08" db="EMBL/GenBank/DDBJ databases">
        <authorList>
            <person name="Seilhamer J.J."/>
        </authorList>
    </citation>
    <scope>NUCLEOTIDE SEQUENCE [LARGE SCALE GENOMIC DNA]</scope>
    <source>
        <strain evidence="2">Buetzberg</strain>
    </source>
</reference>
<dbReference type="InterPro" id="IPR011635">
    <property type="entry name" value="CARDB"/>
</dbReference>
<proteinExistence type="predicted"/>
<accession>A0A1D3L2A0</accession>